<dbReference type="EMBL" id="CP020559">
    <property type="protein sequence ID" value="ARE88413.1"/>
    <property type="molecule type" value="Genomic_DNA"/>
</dbReference>
<dbReference type="AlphaFoldDB" id="A0AAC9RNF8"/>
<name>A0AAC9RNF8_9CLOT</name>
<evidence type="ECO:0000313" key="3">
    <source>
        <dbReference type="EMBL" id="ARE88413.1"/>
    </source>
</evidence>
<evidence type="ECO:0000313" key="5">
    <source>
        <dbReference type="Proteomes" id="UP000192478"/>
    </source>
</evidence>
<keyword evidence="4" id="KW-1185">Reference proteome</keyword>
<dbReference type="Proteomes" id="UP000192478">
    <property type="component" value="Chromosome"/>
</dbReference>
<dbReference type="InterPro" id="IPR050627">
    <property type="entry name" value="Nitroreductase/BluB"/>
</dbReference>
<dbReference type="EC" id="1.-.-.-" evidence="3"/>
<dbReference type="SUPFAM" id="SSF55469">
    <property type="entry name" value="FMN-dependent nitroreductase-like"/>
    <property type="match status" value="1"/>
</dbReference>
<reference evidence="3 5" key="2">
    <citation type="submission" date="2017-03" db="EMBL/GenBank/DDBJ databases">
        <title>Complete sequence of Clostridium formicaceticum DSM 92.</title>
        <authorList>
            <person name="Poehlein A."/>
            <person name="Karl M."/>
            <person name="Bengelsdorf F.R."/>
            <person name="Duerre P."/>
            <person name="Daniel R."/>
        </authorList>
    </citation>
    <scope>NUCLEOTIDE SEQUENCE [LARGE SCALE GENOMIC DNA]</scope>
    <source>
        <strain evidence="3 5">DSM 92</strain>
    </source>
</reference>
<proteinExistence type="predicted"/>
<dbReference type="InterPro" id="IPR029479">
    <property type="entry name" value="Nitroreductase"/>
</dbReference>
<protein>
    <submittedName>
        <fullName evidence="3">NAD(P)H nitroreductase YodC</fullName>
        <ecNumber evidence="3">1.-.-.-</ecNumber>
    </submittedName>
    <submittedName>
        <fullName evidence="2">Nitroreductase family protein</fullName>
    </submittedName>
</protein>
<gene>
    <name evidence="3" type="primary">yodC</name>
    <name evidence="2" type="ORF">BJL90_19230</name>
    <name evidence="3" type="ORF">CLFO_28160</name>
</gene>
<keyword evidence="3" id="KW-0560">Oxidoreductase</keyword>
<dbReference type="Gene3D" id="3.40.109.10">
    <property type="entry name" value="NADH Oxidase"/>
    <property type="match status" value="1"/>
</dbReference>
<sequence length="185" mass="21250">MNILDCINEKRSVRAYTDQQVSNETIHQLLTLGTKASTGSNEQPWGFVVIQGKEEIQKLSEDTKTYLLRNLDAYPYLKQYESWLLNPTYSVFNHASTLIAIYGNTKSHWYLYDCSLAAGNIMLAAHSMGIGTCWIGFAEHTLNTKEFKEKYRVPSEYELVCPMTIGYMKSKLTSPERKVPEVFNW</sequence>
<dbReference type="CDD" id="cd02136">
    <property type="entry name" value="PnbA_NfnB-like"/>
    <property type="match status" value="1"/>
</dbReference>
<accession>A0AAC9RNF8</accession>
<dbReference type="KEGG" id="cfm:BJL90_19230"/>
<evidence type="ECO:0000313" key="2">
    <source>
        <dbReference type="EMBL" id="AOY77803.1"/>
    </source>
</evidence>
<organism evidence="3 5">
    <name type="scientific">Clostridium formicaceticum</name>
    <dbReference type="NCBI Taxonomy" id="1497"/>
    <lineage>
        <taxon>Bacteria</taxon>
        <taxon>Bacillati</taxon>
        <taxon>Bacillota</taxon>
        <taxon>Clostridia</taxon>
        <taxon>Eubacteriales</taxon>
        <taxon>Clostridiaceae</taxon>
        <taxon>Clostridium</taxon>
    </lineage>
</organism>
<reference evidence="2 4" key="1">
    <citation type="submission" date="2016-10" db="EMBL/GenBank/DDBJ databases">
        <title>Complete Genome Sequence of Acetogen Clostridium formicoaceticum ATCC 27076.</title>
        <authorList>
            <person name="Bao T."/>
            <person name="Cheng C."/>
            <person name="Zhao J."/>
            <person name="Yang S.-T."/>
            <person name="Wang J."/>
            <person name="Wang M."/>
        </authorList>
    </citation>
    <scope>NUCLEOTIDE SEQUENCE [LARGE SCALE GENOMIC DNA]</scope>
    <source>
        <strain evidence="2 4">ATCC 27076</strain>
    </source>
</reference>
<dbReference type="PANTHER" id="PTHR23026:SF123">
    <property type="entry name" value="NAD(P)H NITROREDUCTASE RV3131-RELATED"/>
    <property type="match status" value="1"/>
</dbReference>
<dbReference type="InterPro" id="IPR000415">
    <property type="entry name" value="Nitroreductase-like"/>
</dbReference>
<dbReference type="RefSeq" id="WP_070971979.1">
    <property type="nucleotide sequence ID" value="NZ_CP017603.1"/>
</dbReference>
<feature type="domain" description="Nitroreductase" evidence="1">
    <location>
        <begin position="8"/>
        <end position="167"/>
    </location>
</feature>
<dbReference type="Proteomes" id="UP000177894">
    <property type="component" value="Chromosome"/>
</dbReference>
<evidence type="ECO:0000259" key="1">
    <source>
        <dbReference type="Pfam" id="PF00881"/>
    </source>
</evidence>
<dbReference type="GO" id="GO:0016491">
    <property type="term" value="F:oxidoreductase activity"/>
    <property type="evidence" value="ECO:0007669"/>
    <property type="project" value="UniProtKB-KW"/>
</dbReference>
<evidence type="ECO:0000313" key="4">
    <source>
        <dbReference type="Proteomes" id="UP000177894"/>
    </source>
</evidence>
<dbReference type="PANTHER" id="PTHR23026">
    <property type="entry name" value="NADPH NITROREDUCTASE"/>
    <property type="match status" value="1"/>
</dbReference>
<dbReference type="Pfam" id="PF00881">
    <property type="entry name" value="Nitroreductase"/>
    <property type="match status" value="1"/>
</dbReference>
<dbReference type="EMBL" id="CP017603">
    <property type="protein sequence ID" value="AOY77803.1"/>
    <property type="molecule type" value="Genomic_DNA"/>
</dbReference>